<feature type="domain" description="DNA methylase N-4/N-6" evidence="8">
    <location>
        <begin position="174"/>
        <end position="501"/>
    </location>
</feature>
<dbReference type="EMBL" id="CP059488">
    <property type="protein sequence ID" value="QQD73719.1"/>
    <property type="molecule type" value="Genomic_DNA"/>
</dbReference>
<protein>
    <recommendedName>
        <fullName evidence="2">site-specific DNA-methyltransferase (adenine-specific)</fullName>
        <ecNumber evidence="2">2.1.1.72</ecNumber>
    </recommendedName>
</protein>
<dbReference type="GO" id="GO:0032259">
    <property type="term" value="P:methylation"/>
    <property type="evidence" value="ECO:0007669"/>
    <property type="project" value="UniProtKB-KW"/>
</dbReference>
<dbReference type="GO" id="GO:0005737">
    <property type="term" value="C:cytoplasm"/>
    <property type="evidence" value="ECO:0007669"/>
    <property type="project" value="TreeGrafter"/>
</dbReference>
<organism evidence="9 10">
    <name type="scientific">Acidithiobacillus ferrivorans</name>
    <dbReference type="NCBI Taxonomy" id="160808"/>
    <lineage>
        <taxon>Bacteria</taxon>
        <taxon>Pseudomonadati</taxon>
        <taxon>Pseudomonadota</taxon>
        <taxon>Acidithiobacillia</taxon>
        <taxon>Acidithiobacillales</taxon>
        <taxon>Acidithiobacillaceae</taxon>
        <taxon>Acidithiobacillus</taxon>
    </lineage>
</organism>
<dbReference type="Gene3D" id="3.40.50.150">
    <property type="entry name" value="Vaccinia Virus protein VP39"/>
    <property type="match status" value="1"/>
</dbReference>
<keyword evidence="5" id="KW-0949">S-adenosyl-L-methionine</keyword>
<evidence type="ECO:0000256" key="2">
    <source>
        <dbReference type="ARBA" id="ARBA00011900"/>
    </source>
</evidence>
<dbReference type="InterPro" id="IPR002941">
    <property type="entry name" value="DNA_methylase_N4/N6"/>
</dbReference>
<evidence type="ECO:0000256" key="7">
    <source>
        <dbReference type="SAM" id="MobiDB-lite"/>
    </source>
</evidence>
<evidence type="ECO:0000256" key="1">
    <source>
        <dbReference type="ARBA" id="ARBA00006594"/>
    </source>
</evidence>
<dbReference type="PRINTS" id="PR00506">
    <property type="entry name" value="D21N6MTFRASE"/>
</dbReference>
<dbReference type="RefSeq" id="WP_198661133.1">
    <property type="nucleotide sequence ID" value="NZ_CP059488.1"/>
</dbReference>
<dbReference type="PANTHER" id="PTHR13370">
    <property type="entry name" value="RNA METHYLASE-RELATED"/>
    <property type="match status" value="1"/>
</dbReference>
<evidence type="ECO:0000313" key="9">
    <source>
        <dbReference type="EMBL" id="QQD73719.1"/>
    </source>
</evidence>
<dbReference type="GO" id="GO:0008170">
    <property type="term" value="F:N-methyltransferase activity"/>
    <property type="evidence" value="ECO:0007669"/>
    <property type="project" value="InterPro"/>
</dbReference>
<feature type="region of interest" description="Disordered" evidence="7">
    <location>
        <begin position="1"/>
        <end position="43"/>
    </location>
</feature>
<comment type="catalytic activity">
    <reaction evidence="6">
        <text>a 2'-deoxyadenosine in DNA + S-adenosyl-L-methionine = an N(6)-methyl-2'-deoxyadenosine in DNA + S-adenosyl-L-homocysteine + H(+)</text>
        <dbReference type="Rhea" id="RHEA:15197"/>
        <dbReference type="Rhea" id="RHEA-COMP:12418"/>
        <dbReference type="Rhea" id="RHEA-COMP:12419"/>
        <dbReference type="ChEBI" id="CHEBI:15378"/>
        <dbReference type="ChEBI" id="CHEBI:57856"/>
        <dbReference type="ChEBI" id="CHEBI:59789"/>
        <dbReference type="ChEBI" id="CHEBI:90615"/>
        <dbReference type="ChEBI" id="CHEBI:90616"/>
        <dbReference type="EC" id="2.1.1.72"/>
    </reaction>
</comment>
<dbReference type="PANTHER" id="PTHR13370:SF16">
    <property type="entry name" value="SITE-SPECIFIC DNA-METHYLTRANSFERASE (ADENINE-SPECIFIC)"/>
    <property type="match status" value="1"/>
</dbReference>
<evidence type="ECO:0000259" key="8">
    <source>
        <dbReference type="Pfam" id="PF01555"/>
    </source>
</evidence>
<evidence type="ECO:0000256" key="5">
    <source>
        <dbReference type="ARBA" id="ARBA00022691"/>
    </source>
</evidence>
<proteinExistence type="inferred from homology"/>
<dbReference type="AlphaFoldDB" id="A0A7T5BHT6"/>
<evidence type="ECO:0000256" key="3">
    <source>
        <dbReference type="ARBA" id="ARBA00022603"/>
    </source>
</evidence>
<feature type="compositionally biased region" description="Basic and acidic residues" evidence="7">
    <location>
        <begin position="34"/>
        <end position="43"/>
    </location>
</feature>
<evidence type="ECO:0000256" key="4">
    <source>
        <dbReference type="ARBA" id="ARBA00022679"/>
    </source>
</evidence>
<sequence>MAKSPKPSLTIETLTHDEATRKNIPTAEYQAVMRQDEQKPVRVEYPRQAAGLEDEKRSRNPDLDPQLIWRGKDRQDWSSLVVQAPPLYIQEKVHPKVLIDDLRRFQARNPAPGAAGQEDGQQIDLFADFNGLPDANAKTEFYQHDAHWANRMILGDSLQVMASLAEREGLRGQVQCIYFDPPYGIKFNSNFQWSTTSRDVKDGNTEHITREPEQVKAFRDTWRDGIHSYLTYLRDRLTVARDLLTDSGSIFVQIGDENVHRVRAVMDEVFGDENFACLIAVAKTTGATSELLPPICDYIVWYAKRLDTVRYHQLFAKKIAGEEGATGYTKIRLSNGEIRQMSAQERSGAASLPIDSRVMATGDMTSQRPPGDFPVAYRGKTFRPVKGYWKTGEIGFQKIIKADRLSSTSGGRLSYVRYIDDFPAFPLTNVWSDTVGQNQFGGDKVYVVQTANRIVERCILMSTDPGDLVLDPTCGSGTTAYVAEQWGRRWITLDTSRVALALARARIMGARYPYYLLADSPEGQQKEAEVTRSFPSGKPTYGSIRHGFVCERVPHITLKSIANNAEIDVIWEQWQPAVSGALADLNAALKGHKTPYKVSSGGRQGQLLHFDAPEGRSTTLPGGETVSASTLLDWEVPRDAPADWPASTHAPLAGFWQARIARQQAIDASIAAKADFEYLYDKTYEDKKKVRVAGPFTVESLSPHRVLGVDENDELIDPNASKIGDQGSGYGEERDFTQIILENLKTAGVQQAHKDGKINFTALTPWPGELVCADGRYLEPAGLDGGGTERRAAIFIGPEFGTVSRPDLVAAAREAADAGFDVLIACAFNYDAHASEFDKLGRVPVLKARMNADLHMANDLKNTGKGNLFVIFGEPDIDILDAKDGQIRVKVNGVDVFHPNSGEVHSDGPDGIACWFIDTDYNEESFFVRQAYFLGANDPYKSLKTTLKAEIDAEAWATLNSDTSRPFDKPATGRIAVKVINHLGDEVMKVFRVVRGG</sequence>
<keyword evidence="3 9" id="KW-0489">Methyltransferase</keyword>
<dbReference type="InterPro" id="IPR002295">
    <property type="entry name" value="N4/N6-MTase_EcoPI_Mod-like"/>
</dbReference>
<dbReference type="Proteomes" id="UP000595420">
    <property type="component" value="Chromosome"/>
</dbReference>
<evidence type="ECO:0000313" key="10">
    <source>
        <dbReference type="Proteomes" id="UP000595420"/>
    </source>
</evidence>
<comment type="similarity">
    <text evidence="1">Belongs to the N(4)/N(6)-methyltransferase family.</text>
</comment>
<dbReference type="InterPro" id="IPR029063">
    <property type="entry name" value="SAM-dependent_MTases_sf"/>
</dbReference>
<dbReference type="Pfam" id="PF01555">
    <property type="entry name" value="N6_N4_Mtase"/>
    <property type="match status" value="1"/>
</dbReference>
<dbReference type="SUPFAM" id="SSF53335">
    <property type="entry name" value="S-adenosyl-L-methionine-dependent methyltransferases"/>
    <property type="match status" value="1"/>
</dbReference>
<dbReference type="GO" id="GO:0009007">
    <property type="term" value="F:site-specific DNA-methyltransferase (adenine-specific) activity"/>
    <property type="evidence" value="ECO:0007669"/>
    <property type="project" value="UniProtKB-EC"/>
</dbReference>
<name>A0A7T5BHT6_9PROT</name>
<evidence type="ECO:0000256" key="6">
    <source>
        <dbReference type="ARBA" id="ARBA00047942"/>
    </source>
</evidence>
<dbReference type="GO" id="GO:0003677">
    <property type="term" value="F:DNA binding"/>
    <property type="evidence" value="ECO:0007669"/>
    <property type="project" value="InterPro"/>
</dbReference>
<reference evidence="9 10" key="1">
    <citation type="submission" date="2020-07" db="EMBL/GenBank/DDBJ databases">
        <title>Complete genome sequence analysis of Acidithiobacillus ferrivorans XJFY6S-08 reveals extreme environmental adaptation to alpine acid mine drainage.</title>
        <authorList>
            <person name="Yan L."/>
            <person name="Ni Y."/>
        </authorList>
    </citation>
    <scope>NUCLEOTIDE SEQUENCE [LARGE SCALE GENOMIC DNA]</scope>
    <source>
        <strain evidence="9 10">XJFY6S-08</strain>
    </source>
</reference>
<dbReference type="EC" id="2.1.1.72" evidence="2"/>
<keyword evidence="4 9" id="KW-0808">Transferase</keyword>
<gene>
    <name evidence="9" type="ORF">H2515_05605</name>
</gene>
<dbReference type="REBASE" id="458018">
    <property type="entry name" value="M.Afe6S08ORF5605P"/>
</dbReference>
<accession>A0A7T5BHT6</accession>